<feature type="non-terminal residue" evidence="2">
    <location>
        <position position="1"/>
    </location>
</feature>
<feature type="chain" id="PRO_5046806644" evidence="1">
    <location>
        <begin position="17"/>
        <end position="155"/>
    </location>
</feature>
<reference evidence="2 3" key="1">
    <citation type="submission" date="2022-05" db="EMBL/GenBank/DDBJ databases">
        <authorList>
            <consortium name="Genoscope - CEA"/>
            <person name="William W."/>
        </authorList>
    </citation>
    <scope>NUCLEOTIDE SEQUENCE [LARGE SCALE GENOMIC DNA]</scope>
</reference>
<gene>
    <name evidence="2" type="ORF">PLOB_00013488</name>
</gene>
<evidence type="ECO:0000313" key="3">
    <source>
        <dbReference type="Proteomes" id="UP001159405"/>
    </source>
</evidence>
<dbReference type="EMBL" id="CALNXK010000177">
    <property type="protein sequence ID" value="CAH3172925.1"/>
    <property type="molecule type" value="Genomic_DNA"/>
</dbReference>
<dbReference type="Proteomes" id="UP001159405">
    <property type="component" value="Unassembled WGS sequence"/>
</dbReference>
<protein>
    <submittedName>
        <fullName evidence="2">Uncharacterized protein</fullName>
    </submittedName>
</protein>
<evidence type="ECO:0000256" key="1">
    <source>
        <dbReference type="SAM" id="SignalP"/>
    </source>
</evidence>
<feature type="non-terminal residue" evidence="2">
    <location>
        <position position="155"/>
    </location>
</feature>
<keyword evidence="3" id="KW-1185">Reference proteome</keyword>
<keyword evidence="1" id="KW-0732">Signal</keyword>
<evidence type="ECO:0000313" key="2">
    <source>
        <dbReference type="EMBL" id="CAH3172925.1"/>
    </source>
</evidence>
<name>A0ABN8R6F2_9CNID</name>
<organism evidence="2 3">
    <name type="scientific">Porites lobata</name>
    <dbReference type="NCBI Taxonomy" id="104759"/>
    <lineage>
        <taxon>Eukaryota</taxon>
        <taxon>Metazoa</taxon>
        <taxon>Cnidaria</taxon>
        <taxon>Anthozoa</taxon>
        <taxon>Hexacorallia</taxon>
        <taxon>Scleractinia</taxon>
        <taxon>Fungiina</taxon>
        <taxon>Poritidae</taxon>
        <taxon>Porites</taxon>
    </lineage>
</organism>
<comment type="caution">
    <text evidence="2">The sequence shown here is derived from an EMBL/GenBank/DDBJ whole genome shotgun (WGS) entry which is preliminary data.</text>
</comment>
<proteinExistence type="predicted"/>
<accession>A0ABN8R6F2</accession>
<feature type="signal peptide" evidence="1">
    <location>
        <begin position="1"/>
        <end position="16"/>
    </location>
</feature>
<sequence>QVILAFLFAFEVNTLGLVFKGSCPNGIGRYLEIIKCNGTSCSAGISGRSCNPSKTSFNIINAPATGGTTRKCIQFTNNSVSYALKVIGTNPPTLQFMKQPQCDQTTKVDNAYLFEEQQISSGSVYMAYIYTHNNTRMCLSRVCKDTALTLKTIKV</sequence>